<name>A0A2N5CDS8_9BURK</name>
<dbReference type="AlphaFoldDB" id="A0A2N5CDS8"/>
<accession>A0A2N5CDS8</accession>
<evidence type="ECO:0000313" key="2">
    <source>
        <dbReference type="Proteomes" id="UP000234341"/>
    </source>
</evidence>
<sequence length="100" mass="11230">MQRLIAIGGCEVLIEVEQSFDPDQSAGLTNYVVRYSISRHDCQPIRDNLFSVHSYDLIDGTDYFHNVEAALGYGEEKAGNDIAILSQEKTRSRPDKSTYS</sequence>
<gene>
    <name evidence="1" type="ORF">CYJ10_11880</name>
</gene>
<protein>
    <submittedName>
        <fullName evidence="1">Uncharacterized protein</fullName>
    </submittedName>
</protein>
<comment type="caution">
    <text evidence="1">The sequence shown here is derived from an EMBL/GenBank/DDBJ whole genome shotgun (WGS) entry which is preliminary data.</text>
</comment>
<proteinExistence type="predicted"/>
<dbReference type="Proteomes" id="UP000234341">
    <property type="component" value="Unassembled WGS sequence"/>
</dbReference>
<evidence type="ECO:0000313" key="1">
    <source>
        <dbReference type="EMBL" id="PLQ00332.1"/>
    </source>
</evidence>
<dbReference type="EMBL" id="PJRP01000004">
    <property type="protein sequence ID" value="PLQ00332.1"/>
    <property type="molecule type" value="Genomic_DNA"/>
</dbReference>
<dbReference type="RefSeq" id="WP_101681702.1">
    <property type="nucleotide sequence ID" value="NZ_PJRP01000004.1"/>
</dbReference>
<reference evidence="1 2" key="1">
    <citation type="submission" date="2017-12" db="EMBL/GenBank/DDBJ databases">
        <title>Genome sequence of the active heterotrophic nitrifier-denitrifier, Cupriavidus pauculus UM1.</title>
        <authorList>
            <person name="Putonti C."/>
            <person name="Castignetti D."/>
        </authorList>
    </citation>
    <scope>NUCLEOTIDE SEQUENCE [LARGE SCALE GENOMIC DNA]</scope>
    <source>
        <strain evidence="1 2">UM1</strain>
    </source>
</reference>
<organism evidence="1 2">
    <name type="scientific">Cupriavidus pauculus</name>
    <dbReference type="NCBI Taxonomy" id="82633"/>
    <lineage>
        <taxon>Bacteria</taxon>
        <taxon>Pseudomonadati</taxon>
        <taxon>Pseudomonadota</taxon>
        <taxon>Betaproteobacteria</taxon>
        <taxon>Burkholderiales</taxon>
        <taxon>Burkholderiaceae</taxon>
        <taxon>Cupriavidus</taxon>
    </lineage>
</organism>